<gene>
    <name evidence="6 9" type="primary">rplU</name>
    <name evidence="9" type="ORF">FJZ47_03375</name>
</gene>
<feature type="compositionally biased region" description="Basic residues" evidence="8">
    <location>
        <begin position="79"/>
        <end position="89"/>
    </location>
</feature>
<name>A0A937VXG2_UNCTE</name>
<comment type="similarity">
    <text evidence="1 6 7">Belongs to the bacterial ribosomal protein bL21 family.</text>
</comment>
<dbReference type="GO" id="GO:0005840">
    <property type="term" value="C:ribosome"/>
    <property type="evidence" value="ECO:0007669"/>
    <property type="project" value="UniProtKB-KW"/>
</dbReference>
<dbReference type="GO" id="GO:0019843">
    <property type="term" value="F:rRNA binding"/>
    <property type="evidence" value="ECO:0007669"/>
    <property type="project" value="UniProtKB-UniRule"/>
</dbReference>
<dbReference type="InterPro" id="IPR001787">
    <property type="entry name" value="Ribosomal_bL21"/>
</dbReference>
<protein>
    <recommendedName>
        <fullName evidence="6">Large ribosomal subunit protein bL21</fullName>
    </recommendedName>
</protein>
<feature type="region of interest" description="Disordered" evidence="8">
    <location>
        <begin position="79"/>
        <end position="104"/>
    </location>
</feature>
<dbReference type="Pfam" id="PF00829">
    <property type="entry name" value="Ribosomal_L21p"/>
    <property type="match status" value="1"/>
</dbReference>
<dbReference type="InterPro" id="IPR036164">
    <property type="entry name" value="bL21-like_sf"/>
</dbReference>
<evidence type="ECO:0000256" key="2">
    <source>
        <dbReference type="ARBA" id="ARBA00022730"/>
    </source>
</evidence>
<evidence type="ECO:0000256" key="1">
    <source>
        <dbReference type="ARBA" id="ARBA00008563"/>
    </source>
</evidence>
<dbReference type="PROSITE" id="PS01169">
    <property type="entry name" value="RIBOSOMAL_L21"/>
    <property type="match status" value="1"/>
</dbReference>
<dbReference type="GO" id="GO:0005737">
    <property type="term" value="C:cytoplasm"/>
    <property type="evidence" value="ECO:0007669"/>
    <property type="project" value="UniProtKB-ARBA"/>
</dbReference>
<evidence type="ECO:0000256" key="8">
    <source>
        <dbReference type="SAM" id="MobiDB-lite"/>
    </source>
</evidence>
<comment type="caution">
    <text evidence="9">The sequence shown here is derived from an EMBL/GenBank/DDBJ whole genome shotgun (WGS) entry which is preliminary data.</text>
</comment>
<dbReference type="PANTHER" id="PTHR21349:SF0">
    <property type="entry name" value="LARGE RIBOSOMAL SUBUNIT PROTEIN BL21M"/>
    <property type="match status" value="1"/>
</dbReference>
<dbReference type="NCBIfam" id="TIGR00061">
    <property type="entry name" value="L21"/>
    <property type="match status" value="1"/>
</dbReference>
<keyword evidence="3 6" id="KW-0694">RNA-binding</keyword>
<proteinExistence type="inferred from homology"/>
<comment type="function">
    <text evidence="6 7">This protein binds to 23S rRNA in the presence of protein L20.</text>
</comment>
<evidence type="ECO:0000256" key="4">
    <source>
        <dbReference type="ARBA" id="ARBA00022980"/>
    </source>
</evidence>
<evidence type="ECO:0000313" key="9">
    <source>
        <dbReference type="EMBL" id="MBM3222831.1"/>
    </source>
</evidence>
<keyword evidence="4 6" id="KW-0689">Ribosomal protein</keyword>
<dbReference type="PANTHER" id="PTHR21349">
    <property type="entry name" value="50S RIBOSOMAL PROTEIN L21"/>
    <property type="match status" value="1"/>
</dbReference>
<comment type="subunit">
    <text evidence="6">Part of the 50S ribosomal subunit. Contacts protein L20.</text>
</comment>
<accession>A0A937VXG2</accession>
<dbReference type="HAMAP" id="MF_01363">
    <property type="entry name" value="Ribosomal_bL21"/>
    <property type="match status" value="1"/>
</dbReference>
<evidence type="ECO:0000256" key="6">
    <source>
        <dbReference type="HAMAP-Rule" id="MF_01363"/>
    </source>
</evidence>
<dbReference type="InterPro" id="IPR028909">
    <property type="entry name" value="bL21-like"/>
</dbReference>
<evidence type="ECO:0000256" key="5">
    <source>
        <dbReference type="ARBA" id="ARBA00023274"/>
    </source>
</evidence>
<keyword evidence="2 6" id="KW-0699">rRNA-binding</keyword>
<dbReference type="SUPFAM" id="SSF141091">
    <property type="entry name" value="L21p-like"/>
    <property type="match status" value="1"/>
</dbReference>
<reference evidence="9" key="1">
    <citation type="submission" date="2019-03" db="EMBL/GenBank/DDBJ databases">
        <title>Lake Tanganyika Metagenome-Assembled Genomes (MAGs).</title>
        <authorList>
            <person name="Tran P."/>
        </authorList>
    </citation>
    <scope>NUCLEOTIDE SEQUENCE</scope>
    <source>
        <strain evidence="9">K_DeepCast_65m_m2_066</strain>
    </source>
</reference>
<dbReference type="GO" id="GO:1990904">
    <property type="term" value="C:ribonucleoprotein complex"/>
    <property type="evidence" value="ECO:0007669"/>
    <property type="project" value="UniProtKB-KW"/>
</dbReference>
<evidence type="ECO:0000256" key="7">
    <source>
        <dbReference type="RuleBase" id="RU000562"/>
    </source>
</evidence>
<evidence type="ECO:0000256" key="3">
    <source>
        <dbReference type="ARBA" id="ARBA00022884"/>
    </source>
</evidence>
<keyword evidence="5 6" id="KW-0687">Ribonucleoprotein</keyword>
<sequence>MYAVITTGNRQYRVSPGDTIHVEKLAGTVGDTVALTSVQLVSSGAAVTVGAPTVAGARVEAQIVAQKRGPKIIIFKHRRRKGYRRKQGHRQSLTSLRITGIHTE</sequence>
<evidence type="ECO:0000313" key="10">
    <source>
        <dbReference type="Proteomes" id="UP000712673"/>
    </source>
</evidence>
<dbReference type="EMBL" id="VGLS01000060">
    <property type="protein sequence ID" value="MBM3222831.1"/>
    <property type="molecule type" value="Genomic_DNA"/>
</dbReference>
<dbReference type="InterPro" id="IPR018258">
    <property type="entry name" value="Ribosomal_bL21_CS"/>
</dbReference>
<dbReference type="Proteomes" id="UP000712673">
    <property type="component" value="Unassembled WGS sequence"/>
</dbReference>
<dbReference type="AlphaFoldDB" id="A0A937VXG2"/>
<dbReference type="GO" id="GO:0006412">
    <property type="term" value="P:translation"/>
    <property type="evidence" value="ECO:0007669"/>
    <property type="project" value="UniProtKB-UniRule"/>
</dbReference>
<dbReference type="GO" id="GO:0003735">
    <property type="term" value="F:structural constituent of ribosome"/>
    <property type="evidence" value="ECO:0007669"/>
    <property type="project" value="InterPro"/>
</dbReference>
<organism evidence="9 10">
    <name type="scientific">Tectimicrobiota bacterium</name>
    <dbReference type="NCBI Taxonomy" id="2528274"/>
    <lineage>
        <taxon>Bacteria</taxon>
        <taxon>Pseudomonadati</taxon>
        <taxon>Nitrospinota/Tectimicrobiota group</taxon>
        <taxon>Candidatus Tectimicrobiota</taxon>
    </lineage>
</organism>